<accession>A0A290XF68</accession>
<organism evidence="1 2">
    <name type="scientific">Luteimonas chenhongjianii</name>
    <dbReference type="NCBI Taxonomy" id="2006110"/>
    <lineage>
        <taxon>Bacteria</taxon>
        <taxon>Pseudomonadati</taxon>
        <taxon>Pseudomonadota</taxon>
        <taxon>Gammaproteobacteria</taxon>
        <taxon>Lysobacterales</taxon>
        <taxon>Lysobacteraceae</taxon>
        <taxon>Luteimonas</taxon>
    </lineage>
</organism>
<dbReference type="EMBL" id="CP023406">
    <property type="protein sequence ID" value="ATD67711.1"/>
    <property type="molecule type" value="Genomic_DNA"/>
</dbReference>
<dbReference type="Proteomes" id="UP000218968">
    <property type="component" value="Chromosome"/>
</dbReference>
<name>A0A290XF68_9GAMM</name>
<keyword evidence="2" id="KW-1185">Reference proteome</keyword>
<evidence type="ECO:0000313" key="2">
    <source>
        <dbReference type="Proteomes" id="UP000218968"/>
    </source>
</evidence>
<gene>
    <name evidence="1" type="ORF">CNR27_09935</name>
</gene>
<sequence>MAILRQADVITTTSRRLAQLAQLAGSLLLFAVSMTAAADWRRDAVETLLRESGEHRLVVLGEMHGTREVSLLASDLVEHWSRTGPVLLALEIPVREHAALSAAVTGGKNPMTAYLHDLDPVTIDIAAERGQFWACPEVDACGVVTINRARPSGRQPERLTTIDWCCPHSHRSVRWATRIDRRFGNRCLPR</sequence>
<dbReference type="KEGG" id="lum:CNR27_09935"/>
<dbReference type="RefSeq" id="WP_096298394.1">
    <property type="nucleotide sequence ID" value="NZ_CP023406.1"/>
</dbReference>
<dbReference type="AlphaFoldDB" id="A0A290XF68"/>
<dbReference type="OrthoDB" id="1409169at2"/>
<reference evidence="2" key="1">
    <citation type="submission" date="2017-09" db="EMBL/GenBank/DDBJ databases">
        <title>Luteimonas liuhanmingii sp.nov., isolated from the intestinal contents of Tibetan Plateau Pika in Yushu, Qinghai Province, China.</title>
        <authorList>
            <person name="Gui Z."/>
        </authorList>
    </citation>
    <scope>NUCLEOTIDE SEQUENCE [LARGE SCALE GENOMIC DNA]</scope>
    <source>
        <strain evidence="2">100111</strain>
    </source>
</reference>
<protein>
    <submittedName>
        <fullName evidence="1">Uncharacterized protein</fullName>
    </submittedName>
</protein>
<evidence type="ECO:0000313" key="1">
    <source>
        <dbReference type="EMBL" id="ATD67711.1"/>
    </source>
</evidence>
<proteinExistence type="predicted"/>